<feature type="chain" id="PRO_5015871702" description="Type IV pilus biogenesis protein PilP" evidence="3">
    <location>
        <begin position="28"/>
        <end position="190"/>
    </location>
</feature>
<dbReference type="AlphaFoldDB" id="A0A2W4R4D3"/>
<organism evidence="4 5">
    <name type="scientific">Candidatus Methylumidiphilus alinenensis</name>
    <dbReference type="NCBI Taxonomy" id="2202197"/>
    <lineage>
        <taxon>Bacteria</taxon>
        <taxon>Pseudomonadati</taxon>
        <taxon>Pseudomonadota</taxon>
        <taxon>Gammaproteobacteria</taxon>
        <taxon>Methylococcales</taxon>
        <taxon>Candidatus Methylumidiphilus</taxon>
    </lineage>
</organism>
<feature type="coiled-coil region" evidence="1">
    <location>
        <begin position="62"/>
        <end position="89"/>
    </location>
</feature>
<gene>
    <name evidence="4" type="ORF">DM484_19885</name>
</gene>
<evidence type="ECO:0000256" key="2">
    <source>
        <dbReference type="SAM" id="MobiDB-lite"/>
    </source>
</evidence>
<feature type="signal peptide" evidence="3">
    <location>
        <begin position="1"/>
        <end position="27"/>
    </location>
</feature>
<evidence type="ECO:0000256" key="3">
    <source>
        <dbReference type="SAM" id="SignalP"/>
    </source>
</evidence>
<evidence type="ECO:0000313" key="5">
    <source>
        <dbReference type="Proteomes" id="UP000249396"/>
    </source>
</evidence>
<dbReference type="EMBL" id="QJPH01000406">
    <property type="protein sequence ID" value="PZN74988.1"/>
    <property type="molecule type" value="Genomic_DNA"/>
</dbReference>
<name>A0A2W4R4D3_9GAMM</name>
<dbReference type="Proteomes" id="UP000249396">
    <property type="component" value="Unassembled WGS sequence"/>
</dbReference>
<feature type="region of interest" description="Disordered" evidence="2">
    <location>
        <begin position="90"/>
        <end position="127"/>
    </location>
</feature>
<accession>A0A2W4R4D3</accession>
<sequence length="190" mass="20646">MSFTDTVKAVAAGFMLMAWWAMPSAWAEENSAAPTVPASDECRRADQNGVPPPPGSDCTEYQLRLEQQAKRMESEAKIMEQQARRLEFIAKAKAAQDQIDKKPPPAQPQNPPPSTPAAMPPLGGQGADRVLEVFGDQARIRYRGGEFLVRAGQALPQGGSVAQVSLDGVILVEGRNRRMLPFYIGAGERQ</sequence>
<keyword evidence="3" id="KW-0732">Signal</keyword>
<evidence type="ECO:0000313" key="4">
    <source>
        <dbReference type="EMBL" id="PZN74988.1"/>
    </source>
</evidence>
<reference evidence="4 5" key="1">
    <citation type="journal article" date="2018" name="Aquat. Microb. Ecol.">
        <title>Gammaproteobacterial methanotrophs dominate.</title>
        <authorList>
            <person name="Rissanen A.J."/>
            <person name="Saarenheimo J."/>
            <person name="Tiirola M."/>
            <person name="Peura S."/>
            <person name="Aalto S.L."/>
            <person name="Karvinen A."/>
            <person name="Nykanen H."/>
        </authorList>
    </citation>
    <scope>NUCLEOTIDE SEQUENCE [LARGE SCALE GENOMIC DNA]</scope>
    <source>
        <strain evidence="4">AMbin10</strain>
    </source>
</reference>
<keyword evidence="1" id="KW-0175">Coiled coil</keyword>
<proteinExistence type="predicted"/>
<protein>
    <recommendedName>
        <fullName evidence="6">Type IV pilus biogenesis protein PilP</fullName>
    </recommendedName>
</protein>
<feature type="compositionally biased region" description="Pro residues" evidence="2">
    <location>
        <begin position="104"/>
        <end position="119"/>
    </location>
</feature>
<comment type="caution">
    <text evidence="4">The sequence shown here is derived from an EMBL/GenBank/DDBJ whole genome shotgun (WGS) entry which is preliminary data.</text>
</comment>
<feature type="region of interest" description="Disordered" evidence="2">
    <location>
        <begin position="37"/>
        <end position="56"/>
    </location>
</feature>
<evidence type="ECO:0000256" key="1">
    <source>
        <dbReference type="SAM" id="Coils"/>
    </source>
</evidence>
<evidence type="ECO:0008006" key="6">
    <source>
        <dbReference type="Google" id="ProtNLM"/>
    </source>
</evidence>